<organism evidence="13 14">
    <name type="scientific">Diutina rugosa</name>
    <name type="common">Yeast</name>
    <name type="synonym">Candida rugosa</name>
    <dbReference type="NCBI Taxonomy" id="5481"/>
    <lineage>
        <taxon>Eukaryota</taxon>
        <taxon>Fungi</taxon>
        <taxon>Dikarya</taxon>
        <taxon>Ascomycota</taxon>
        <taxon>Saccharomycotina</taxon>
        <taxon>Pichiomycetes</taxon>
        <taxon>Debaryomycetaceae</taxon>
        <taxon>Diutina</taxon>
    </lineage>
</organism>
<evidence type="ECO:0000256" key="5">
    <source>
        <dbReference type="ARBA" id="ARBA00021797"/>
    </source>
</evidence>
<evidence type="ECO:0000256" key="1">
    <source>
        <dbReference type="ARBA" id="ARBA00003474"/>
    </source>
</evidence>
<dbReference type="AlphaFoldDB" id="A0A642UXT2"/>
<dbReference type="Gene3D" id="3.10.660.10">
    <property type="entry name" value="DPH Zinc finger"/>
    <property type="match status" value="1"/>
</dbReference>
<dbReference type="VEuPathDB" id="FungiDB:DIURU_000999"/>
<evidence type="ECO:0000256" key="4">
    <source>
        <dbReference type="ARBA" id="ARBA00006169"/>
    </source>
</evidence>
<dbReference type="PRINTS" id="PR00625">
    <property type="entry name" value="JDOMAIN"/>
</dbReference>
<dbReference type="PANTHER" id="PTHR21454">
    <property type="entry name" value="DPH3 HOMOLOG-RELATED"/>
    <property type="match status" value="1"/>
</dbReference>
<dbReference type="GeneID" id="54779652"/>
<dbReference type="EMBL" id="SWFT01000033">
    <property type="protein sequence ID" value="KAA8906590.1"/>
    <property type="molecule type" value="Genomic_DNA"/>
</dbReference>
<keyword evidence="6" id="KW-0963">Cytoplasm</keyword>
<evidence type="ECO:0000313" key="14">
    <source>
        <dbReference type="Proteomes" id="UP000449547"/>
    </source>
</evidence>
<dbReference type="PROSITE" id="PS51074">
    <property type="entry name" value="DPH_MB"/>
    <property type="match status" value="1"/>
</dbReference>
<dbReference type="InterPro" id="IPR001623">
    <property type="entry name" value="DnaJ_domain"/>
</dbReference>
<dbReference type="GO" id="GO:0005737">
    <property type="term" value="C:cytoplasm"/>
    <property type="evidence" value="ECO:0007669"/>
    <property type="project" value="UniProtKB-SubCell"/>
</dbReference>
<dbReference type="SMART" id="SM00271">
    <property type="entry name" value="DnaJ"/>
    <property type="match status" value="1"/>
</dbReference>
<reference evidence="13 14" key="1">
    <citation type="submission" date="2019-07" db="EMBL/GenBank/DDBJ databases">
        <title>Genome assembly of two rare yeast pathogens: Diutina rugosa and Trichomonascus ciferrii.</title>
        <authorList>
            <person name="Mixao V."/>
            <person name="Saus E."/>
            <person name="Hansen A."/>
            <person name="Lass-Flor C."/>
            <person name="Gabaldon T."/>
        </authorList>
    </citation>
    <scope>NUCLEOTIDE SEQUENCE [LARGE SCALE GENOMIC DNA]</scope>
    <source>
        <strain evidence="13 14">CBS 613</strain>
    </source>
</reference>
<gene>
    <name evidence="13" type="ORF">DIURU_000999</name>
</gene>
<dbReference type="Gene3D" id="1.10.287.110">
    <property type="entry name" value="DnaJ domain"/>
    <property type="match status" value="1"/>
</dbReference>
<keyword evidence="8" id="KW-0862">Zinc</keyword>
<feature type="domain" description="DPH-type MB" evidence="12">
    <location>
        <begin position="82"/>
        <end position="152"/>
    </location>
</feature>
<sequence>MRSYYDVLGVSAQATSDEIKEAYKNKLFAAHPDKSSQSSDNSEVTTLKQAYAILRDAVSRKQYDAEFKHDLKVKGFDVTADGLDVYSLEDFTEDEVDGEYVWFLDCPRCTGHRSMSLTETDLDECGTADGSGGFMIVVQCSTCSLWIKVTYAVADD</sequence>
<dbReference type="PROSITE" id="PS50076">
    <property type="entry name" value="DNAJ_2"/>
    <property type="match status" value="1"/>
</dbReference>
<dbReference type="InterPro" id="IPR044248">
    <property type="entry name" value="DPH3/4-like"/>
</dbReference>
<comment type="similarity">
    <text evidence="4">Belongs to the DPH4 family.</text>
</comment>
<dbReference type="UniPathway" id="UPA00559"/>
<dbReference type="OrthoDB" id="445556at2759"/>
<comment type="subcellular location">
    <subcellularLocation>
        <location evidence="3">Cytoplasm</location>
    </subcellularLocation>
    <subcellularLocation>
        <location evidence="2">Nucleus</location>
    </subcellularLocation>
</comment>
<name>A0A642UXT2_DIURU</name>
<dbReference type="InterPro" id="IPR007872">
    <property type="entry name" value="DPH_MB_dom"/>
</dbReference>
<proteinExistence type="inferred from homology"/>
<dbReference type="Pfam" id="PF00226">
    <property type="entry name" value="DnaJ"/>
    <property type="match status" value="1"/>
</dbReference>
<dbReference type="GO" id="GO:0017183">
    <property type="term" value="P:protein histidyl modification to diphthamide"/>
    <property type="evidence" value="ECO:0007669"/>
    <property type="project" value="UniProtKB-UniPathway"/>
</dbReference>
<keyword evidence="14" id="KW-1185">Reference proteome</keyword>
<dbReference type="Pfam" id="PF05207">
    <property type="entry name" value="Zn_ribbon_CSL"/>
    <property type="match status" value="1"/>
</dbReference>
<dbReference type="RefSeq" id="XP_034014231.1">
    <property type="nucleotide sequence ID" value="XM_034159308.1"/>
</dbReference>
<evidence type="ECO:0000256" key="3">
    <source>
        <dbReference type="ARBA" id="ARBA00004496"/>
    </source>
</evidence>
<keyword evidence="9" id="KW-0408">Iron</keyword>
<dbReference type="CDD" id="cd06257">
    <property type="entry name" value="DnaJ"/>
    <property type="match status" value="1"/>
</dbReference>
<dbReference type="SUPFAM" id="SSF46565">
    <property type="entry name" value="Chaperone J-domain"/>
    <property type="match status" value="1"/>
</dbReference>
<comment type="caution">
    <text evidence="13">The sequence shown here is derived from an EMBL/GenBank/DDBJ whole genome shotgun (WGS) entry which is preliminary data.</text>
</comment>
<accession>A0A642UXT2</accession>
<evidence type="ECO:0000256" key="10">
    <source>
        <dbReference type="ARBA" id="ARBA00023242"/>
    </source>
</evidence>
<keyword evidence="7" id="KW-0479">Metal-binding</keyword>
<dbReference type="InterPro" id="IPR036671">
    <property type="entry name" value="DPH_MB_sf"/>
</dbReference>
<protein>
    <recommendedName>
        <fullName evidence="5">Diphthamide biosynthesis protein 4</fullName>
    </recommendedName>
</protein>
<evidence type="ECO:0000256" key="7">
    <source>
        <dbReference type="ARBA" id="ARBA00022723"/>
    </source>
</evidence>
<feature type="domain" description="J" evidence="11">
    <location>
        <begin position="3"/>
        <end position="67"/>
    </location>
</feature>
<keyword evidence="10" id="KW-0539">Nucleus</keyword>
<evidence type="ECO:0000256" key="2">
    <source>
        <dbReference type="ARBA" id="ARBA00004123"/>
    </source>
</evidence>
<evidence type="ECO:0000256" key="6">
    <source>
        <dbReference type="ARBA" id="ARBA00022490"/>
    </source>
</evidence>
<dbReference type="PANTHER" id="PTHR21454:SF46">
    <property type="entry name" value="DIPHTHAMIDE BIOSYNTHESIS PROTEIN 4"/>
    <property type="match status" value="1"/>
</dbReference>
<dbReference type="Proteomes" id="UP000449547">
    <property type="component" value="Unassembled WGS sequence"/>
</dbReference>
<dbReference type="GO" id="GO:0005634">
    <property type="term" value="C:nucleus"/>
    <property type="evidence" value="ECO:0007669"/>
    <property type="project" value="UniProtKB-SubCell"/>
</dbReference>
<dbReference type="SUPFAM" id="SSF144217">
    <property type="entry name" value="CSL zinc finger"/>
    <property type="match status" value="1"/>
</dbReference>
<evidence type="ECO:0000259" key="11">
    <source>
        <dbReference type="PROSITE" id="PS50076"/>
    </source>
</evidence>
<dbReference type="GO" id="GO:0046872">
    <property type="term" value="F:metal ion binding"/>
    <property type="evidence" value="ECO:0007669"/>
    <property type="project" value="UniProtKB-KW"/>
</dbReference>
<evidence type="ECO:0000256" key="9">
    <source>
        <dbReference type="ARBA" id="ARBA00023004"/>
    </source>
</evidence>
<comment type="function">
    <text evidence="1">Required for the first step of diphthamide biosynthesis, the transfer of 3-amino-3-carboxypropyl from S-adenosyl-L-methionine to a histidine residue. Diphthamide is a post-translational modification of histidine which occurs in elongation factor 2.</text>
</comment>
<dbReference type="OMA" id="IIGCRGC"/>
<dbReference type="InterPro" id="IPR036869">
    <property type="entry name" value="J_dom_sf"/>
</dbReference>
<evidence type="ECO:0000259" key="12">
    <source>
        <dbReference type="PROSITE" id="PS51074"/>
    </source>
</evidence>
<evidence type="ECO:0000256" key="8">
    <source>
        <dbReference type="ARBA" id="ARBA00022833"/>
    </source>
</evidence>
<evidence type="ECO:0000313" key="13">
    <source>
        <dbReference type="EMBL" id="KAA8906590.1"/>
    </source>
</evidence>